<dbReference type="SFLD" id="SFLDG01129">
    <property type="entry name" value="C1.5:_HAD__Beta-PGM__Phosphata"/>
    <property type="match status" value="1"/>
</dbReference>
<dbReference type="InterPro" id="IPR036412">
    <property type="entry name" value="HAD-like_sf"/>
</dbReference>
<name>A0A9J7KRY3_BRAFL</name>
<dbReference type="InterPro" id="IPR012132">
    <property type="entry name" value="GMC_OxRdtase"/>
</dbReference>
<comment type="pathway">
    <text evidence="7">Amine and polyamine biosynthesis; betaine biosynthesis via choline pathway; betaine aldehyde from choline (cytochrome c reductase route): step 1/1.</text>
</comment>
<evidence type="ECO:0000256" key="6">
    <source>
        <dbReference type="RuleBase" id="RU003968"/>
    </source>
</evidence>
<evidence type="ECO:0000256" key="7">
    <source>
        <dbReference type="RuleBase" id="RU003969"/>
    </source>
</evidence>
<reference evidence="12" key="2">
    <citation type="submission" date="2025-08" db="UniProtKB">
        <authorList>
            <consortium name="RefSeq"/>
        </authorList>
    </citation>
    <scope>IDENTIFICATION</scope>
    <source>
        <strain evidence="12">S238N-H82</strain>
        <tissue evidence="12">Testes</tissue>
    </source>
</reference>
<dbReference type="SUPFAM" id="SSF56784">
    <property type="entry name" value="HAD-like"/>
    <property type="match status" value="1"/>
</dbReference>
<evidence type="ECO:0000313" key="12">
    <source>
        <dbReference type="RefSeq" id="XP_035669388.1"/>
    </source>
</evidence>
<dbReference type="GO" id="GO:0008812">
    <property type="term" value="F:choline dehydrogenase activity"/>
    <property type="evidence" value="ECO:0000318"/>
    <property type="project" value="GO_Central"/>
</dbReference>
<evidence type="ECO:0000259" key="10">
    <source>
        <dbReference type="PROSITE" id="PS00624"/>
    </source>
</evidence>
<dbReference type="NCBIfam" id="NF002550">
    <property type="entry name" value="PRK02106.1"/>
    <property type="match status" value="1"/>
</dbReference>
<dbReference type="InterPro" id="IPR007867">
    <property type="entry name" value="GMC_OxRtase_C"/>
</dbReference>
<dbReference type="InterPro" id="IPR023214">
    <property type="entry name" value="HAD_sf"/>
</dbReference>
<gene>
    <name evidence="12" type="primary">LOC118411304</name>
</gene>
<dbReference type="SFLD" id="SFLDS00003">
    <property type="entry name" value="Haloacid_Dehalogenase"/>
    <property type="match status" value="1"/>
</dbReference>
<dbReference type="SUPFAM" id="SSF54373">
    <property type="entry name" value="FAD-linked reductases, C-terminal domain"/>
    <property type="match status" value="1"/>
</dbReference>
<keyword evidence="4 6" id="KW-0274">FAD</keyword>
<dbReference type="GO" id="GO:0050660">
    <property type="term" value="F:flavin adenine dinucleotide binding"/>
    <property type="evidence" value="ECO:0007669"/>
    <property type="project" value="InterPro"/>
</dbReference>
<keyword evidence="3 6" id="KW-0285">Flavoprotein</keyword>
<dbReference type="AlphaFoldDB" id="A0A9J7KRY3"/>
<dbReference type="OrthoDB" id="269227at2759"/>
<dbReference type="InterPro" id="IPR011533">
    <property type="entry name" value="BetA"/>
</dbReference>
<feature type="domain" description="Glucose-methanol-choline oxidoreductase N-terminal" evidence="9">
    <location>
        <begin position="416"/>
        <end position="439"/>
    </location>
</feature>
<dbReference type="NCBIfam" id="TIGR01810">
    <property type="entry name" value="betA"/>
    <property type="match status" value="1"/>
</dbReference>
<evidence type="ECO:0000256" key="3">
    <source>
        <dbReference type="ARBA" id="ARBA00022630"/>
    </source>
</evidence>
<dbReference type="GO" id="GO:0005743">
    <property type="term" value="C:mitochondrial inner membrane"/>
    <property type="evidence" value="ECO:0000318"/>
    <property type="project" value="GO_Central"/>
</dbReference>
<evidence type="ECO:0000259" key="9">
    <source>
        <dbReference type="PROSITE" id="PS00623"/>
    </source>
</evidence>
<dbReference type="RefSeq" id="XP_035669388.1">
    <property type="nucleotide sequence ID" value="XM_035813495.1"/>
</dbReference>
<dbReference type="Gene3D" id="3.30.560.10">
    <property type="entry name" value="Glucose Oxidase, domain 3"/>
    <property type="match status" value="1"/>
</dbReference>
<feature type="domain" description="Glucose-methanol-choline oxidoreductase N-terminal" evidence="10">
    <location>
        <begin position="587"/>
        <end position="601"/>
    </location>
</feature>
<evidence type="ECO:0000313" key="11">
    <source>
        <dbReference type="Proteomes" id="UP000001554"/>
    </source>
</evidence>
<sequence length="884" mass="97299">MLVRRTIAGLLRLSNFAAANRAHRINQLKQGIFRSSSSAAAQGSSSDVPPRFTTTSIDELLPRLRNSSLVIFDKDGTLICFHSMWAPWIHQFVERLEADTQMSLGDKVYRLLGFDTQTQRFGPGLLAEATMFIIKERMVELLMQEGLESEEAVKVVDRCWQNCDATNEANLKSLGNLPDLFKTLKDWGIKTAICTADTRAGTLPALKKLGVDKLVDKIMCSDDHGSQPKPNPHNALRICEELNVSPERAIMVGDTSADTGLAKNAKLGTAIGVLSGVGSHKDLHEADYLLDSVENILTIAVNGKSPPGGGSNGTGGPQKIGQRQYSTTTSGMKAGVPEYSYVIIGAGSAGCVLTNRLSENSDNTVLLLEAGPKDYTWKIHMPSALMYNLCDDKYNWYYHTVPQKHMDDRKMYWPRGRVWGGSSSLNAMVYIRGHAQDYDRWEREGAAGWSYVDCLPYFRKAQTHELGPDNYRGGDGPLHVSRGKSENPLNRAFIEAAQQAGYPYTDDMNGYQQEGFGDMDMTIHNGIRWSTANAYLRPALKRTNVTTEVKCVVTRVLFEGNRAVGVEYLQNGETKQVRAGEVILSGGAINSPQLLNLSGIGDADDLQKLGIPVVQHLPGVGQNLQDHLEVYVQQACTQPVTLYSSLSPHRMLMIGIQWFTMQTGLGATSHLEAGGFIRSRPGVEHPDIQYHFLPSTVNDHGRVAGTQHAYQVHVGSMRPTSRGYLKLKSADPHTHPLLEPNYMSTDQDVLEMRLSIKLSREIFAQKAFDPFRGPELAPGDGVQSDKDIDAFARRMSDSAYHPSCTCKMGEETDKMAVVDAETRVFGLENLRVVDASIMPSIVSGNLNAPTIMLSEKAADIIKGEPPLPKSTAPVYQPKTLDTQR</sequence>
<dbReference type="Gene3D" id="3.40.50.1000">
    <property type="entry name" value="HAD superfamily/HAD-like"/>
    <property type="match status" value="1"/>
</dbReference>
<dbReference type="InterPro" id="IPR000172">
    <property type="entry name" value="GMC_OxRdtase_N"/>
</dbReference>
<dbReference type="InterPro" id="IPR036188">
    <property type="entry name" value="FAD/NAD-bd_sf"/>
</dbReference>
<accession>A0A9J7KRY3</accession>
<protein>
    <recommendedName>
        <fullName evidence="7">Choline dehydrogenase</fullName>
        <ecNumber evidence="7">1.1.99.1</ecNumber>
    </recommendedName>
</protein>
<dbReference type="Pfam" id="PF00732">
    <property type="entry name" value="GMC_oxred_N"/>
    <property type="match status" value="1"/>
</dbReference>
<comment type="cofactor">
    <cofactor evidence="1">
        <name>FAD</name>
        <dbReference type="ChEBI" id="CHEBI:57692"/>
    </cofactor>
</comment>
<evidence type="ECO:0000256" key="2">
    <source>
        <dbReference type="ARBA" id="ARBA00010790"/>
    </source>
</evidence>
<feature type="compositionally biased region" description="Gly residues" evidence="8">
    <location>
        <begin position="306"/>
        <end position="318"/>
    </location>
</feature>
<evidence type="ECO:0000256" key="1">
    <source>
        <dbReference type="ARBA" id="ARBA00001974"/>
    </source>
</evidence>
<evidence type="ECO:0000256" key="5">
    <source>
        <dbReference type="ARBA" id="ARBA00023002"/>
    </source>
</evidence>
<dbReference type="GO" id="GO:0019285">
    <property type="term" value="P:glycine betaine biosynthetic process from choline"/>
    <property type="evidence" value="ECO:0007669"/>
    <property type="project" value="InterPro"/>
</dbReference>
<dbReference type="PANTHER" id="PTHR11552:SF147">
    <property type="entry name" value="CHOLINE DEHYDROGENASE, MITOCHONDRIAL"/>
    <property type="match status" value="1"/>
</dbReference>
<dbReference type="SUPFAM" id="SSF51905">
    <property type="entry name" value="FAD/NAD(P)-binding domain"/>
    <property type="match status" value="1"/>
</dbReference>
<dbReference type="EC" id="1.1.99.1" evidence="7"/>
<dbReference type="PROSITE" id="PS00624">
    <property type="entry name" value="GMC_OXRED_2"/>
    <property type="match status" value="1"/>
</dbReference>
<keyword evidence="11" id="KW-1185">Reference proteome</keyword>
<organism evidence="11 12">
    <name type="scientific">Branchiostoma floridae</name>
    <name type="common">Florida lancelet</name>
    <name type="synonym">Amphioxus</name>
    <dbReference type="NCBI Taxonomy" id="7739"/>
    <lineage>
        <taxon>Eukaryota</taxon>
        <taxon>Metazoa</taxon>
        <taxon>Chordata</taxon>
        <taxon>Cephalochordata</taxon>
        <taxon>Leptocardii</taxon>
        <taxon>Amphioxiformes</taxon>
        <taxon>Branchiostomatidae</taxon>
        <taxon>Branchiostoma</taxon>
    </lineage>
</organism>
<feature type="region of interest" description="Disordered" evidence="8">
    <location>
        <begin position="302"/>
        <end position="326"/>
    </location>
</feature>
<feature type="region of interest" description="Disordered" evidence="8">
    <location>
        <begin position="862"/>
        <end position="884"/>
    </location>
</feature>
<comment type="catalytic activity">
    <reaction evidence="7">
        <text>choline + A = betaine aldehyde + AH2</text>
        <dbReference type="Rhea" id="RHEA:17433"/>
        <dbReference type="ChEBI" id="CHEBI:13193"/>
        <dbReference type="ChEBI" id="CHEBI:15354"/>
        <dbReference type="ChEBI" id="CHEBI:15710"/>
        <dbReference type="ChEBI" id="CHEBI:17499"/>
        <dbReference type="EC" id="1.1.99.1"/>
    </reaction>
</comment>
<dbReference type="GeneID" id="118411304"/>
<comment type="similarity">
    <text evidence="2 6">Belongs to the GMC oxidoreductase family.</text>
</comment>
<dbReference type="OMA" id="NRAHRIN"/>
<keyword evidence="5" id="KW-0560">Oxidoreductase</keyword>
<dbReference type="Pfam" id="PF05199">
    <property type="entry name" value="GMC_oxred_C"/>
    <property type="match status" value="1"/>
</dbReference>
<dbReference type="PROSITE" id="PS00623">
    <property type="entry name" value="GMC_OXRED_1"/>
    <property type="match status" value="1"/>
</dbReference>
<dbReference type="KEGG" id="bfo:118411304"/>
<dbReference type="Pfam" id="PF00702">
    <property type="entry name" value="Hydrolase"/>
    <property type="match status" value="1"/>
</dbReference>
<dbReference type="Gene3D" id="3.50.50.60">
    <property type="entry name" value="FAD/NAD(P)-binding domain"/>
    <property type="match status" value="1"/>
</dbReference>
<evidence type="ECO:0000256" key="8">
    <source>
        <dbReference type="SAM" id="MobiDB-lite"/>
    </source>
</evidence>
<dbReference type="Gene3D" id="1.10.150.240">
    <property type="entry name" value="Putative phosphatase, domain 2"/>
    <property type="match status" value="1"/>
</dbReference>
<dbReference type="Proteomes" id="UP000001554">
    <property type="component" value="Chromosome 3"/>
</dbReference>
<proteinExistence type="inferred from homology"/>
<dbReference type="PANTHER" id="PTHR11552">
    <property type="entry name" value="GLUCOSE-METHANOL-CHOLINE GMC OXIDOREDUCTASE"/>
    <property type="match status" value="1"/>
</dbReference>
<evidence type="ECO:0000256" key="4">
    <source>
        <dbReference type="ARBA" id="ARBA00022827"/>
    </source>
</evidence>
<reference evidence="11" key="1">
    <citation type="journal article" date="2020" name="Nat. Ecol. Evol.">
        <title>Deeply conserved synteny resolves early events in vertebrate evolution.</title>
        <authorList>
            <person name="Simakov O."/>
            <person name="Marletaz F."/>
            <person name="Yue J.X."/>
            <person name="O'Connell B."/>
            <person name="Jenkins J."/>
            <person name="Brandt A."/>
            <person name="Calef R."/>
            <person name="Tung C.H."/>
            <person name="Huang T.K."/>
            <person name="Schmutz J."/>
            <person name="Satoh N."/>
            <person name="Yu J.K."/>
            <person name="Putnam N.H."/>
            <person name="Green R.E."/>
            <person name="Rokhsar D.S."/>
        </authorList>
    </citation>
    <scope>NUCLEOTIDE SEQUENCE [LARGE SCALE GENOMIC DNA]</scope>
    <source>
        <strain evidence="11">S238N-H82</strain>
    </source>
</reference>
<dbReference type="InterPro" id="IPR023198">
    <property type="entry name" value="PGP-like_dom2"/>
</dbReference>